<reference evidence="1" key="1">
    <citation type="journal article" date="2020" name="Ecol. Evol.">
        <title>Genome structure and content of the rice root-knot nematode (Meloidogyne graminicola).</title>
        <authorList>
            <person name="Phan N.T."/>
            <person name="Danchin E.G.J."/>
            <person name="Klopp C."/>
            <person name="Perfus-Barbeoch L."/>
            <person name="Kozlowski D.K."/>
            <person name="Koutsovoulos G.D."/>
            <person name="Lopez-Roques C."/>
            <person name="Bouchez O."/>
            <person name="Zahm M."/>
            <person name="Besnard G."/>
            <person name="Bellafiore S."/>
        </authorList>
    </citation>
    <scope>NUCLEOTIDE SEQUENCE</scope>
    <source>
        <strain evidence="1">VN-18</strain>
    </source>
</reference>
<dbReference type="Proteomes" id="UP000605970">
    <property type="component" value="Unassembled WGS sequence"/>
</dbReference>
<dbReference type="OrthoDB" id="5904009at2759"/>
<accession>A0A8S9ZDH8</accession>
<sequence>MTFCPSTKYVTTNVVTFPEDTKLLNEYLSKISKGAYLHRYAGLWTLGCGCGMEVWFKKPTTKKSLIPKSIEIPKGFNYGKFYNDTLCINRKGGLRIHKLPDITNNNELIVNFTLWGGITGKKIVLGVYTNEDIISYKFEFQHNDTKTSYRQHTNIMSLGGTFLFSFRLTKYYIWMGFNSEIWDNTFRAYKYWTNNWWEGKLFKGQTNKNELKIDGDSITATPIIVKQMNKKDVQKLSKSFKHLILNLNNNKYKFIIPEIVNDQVEFRFNCKYNGNIKNNKGFEINLNVHDNIAFKLIVEIFEHYSTITAITGLIQEMENYTYNSILFSSEKETFFDLILFYNKNNESKTKIEFSFNGERLNKTLLTKIPVGMINQIEIKSNVKLQPPQLKHKKKLNKIIEGTILCFEAKIPKAKDIKGDKSFQQMNLVKNVNGNTVMVLNFTFDPLIYTFFGKYFNYTGGKKTFLTIKSFVNGNWTEEKKYRNPISQTDVPIIVHIIAGKKDVMLSIGKSTDYIHYSTVLPLWSVDYAMYLVVTKGYIHNVKIFTDTCKLIENKVNLPPNIFKINKKLTNSDVITIDGNVPIYFNKTTIITINLLYEALEWHKEVGQTVLQLNMTENCTSVNYYKDGTWGNKSEQCNYKKLKDGERIQIRIESNLTSISSKIETENESFGIIGYNSIIPYNLTQYVQVYGLKFTRKNNFWLEKLIEEKKNN</sequence>
<protein>
    <submittedName>
        <fullName evidence="1">Galectin domain-containing protein</fullName>
    </submittedName>
</protein>
<dbReference type="EMBL" id="JABEBT010000144">
    <property type="protein sequence ID" value="KAF7629244.1"/>
    <property type="molecule type" value="Genomic_DNA"/>
</dbReference>
<evidence type="ECO:0000313" key="2">
    <source>
        <dbReference type="Proteomes" id="UP000605970"/>
    </source>
</evidence>
<proteinExistence type="predicted"/>
<evidence type="ECO:0000313" key="1">
    <source>
        <dbReference type="EMBL" id="KAF7629244.1"/>
    </source>
</evidence>
<gene>
    <name evidence="1" type="ORF">Mgra_00009234</name>
</gene>
<organism evidence="1 2">
    <name type="scientific">Meloidogyne graminicola</name>
    <dbReference type="NCBI Taxonomy" id="189291"/>
    <lineage>
        <taxon>Eukaryota</taxon>
        <taxon>Metazoa</taxon>
        <taxon>Ecdysozoa</taxon>
        <taxon>Nematoda</taxon>
        <taxon>Chromadorea</taxon>
        <taxon>Rhabditida</taxon>
        <taxon>Tylenchina</taxon>
        <taxon>Tylenchomorpha</taxon>
        <taxon>Tylenchoidea</taxon>
        <taxon>Meloidogynidae</taxon>
        <taxon>Meloidogyninae</taxon>
        <taxon>Meloidogyne</taxon>
    </lineage>
</organism>
<name>A0A8S9ZDH8_9BILA</name>
<comment type="caution">
    <text evidence="1">The sequence shown here is derived from an EMBL/GenBank/DDBJ whole genome shotgun (WGS) entry which is preliminary data.</text>
</comment>
<keyword evidence="2" id="KW-1185">Reference proteome</keyword>
<dbReference type="AlphaFoldDB" id="A0A8S9ZDH8"/>
<dbReference type="Gene3D" id="2.60.120.200">
    <property type="match status" value="2"/>
</dbReference>